<dbReference type="Gene3D" id="3.60.40.10">
    <property type="entry name" value="PPM-type phosphatase domain"/>
    <property type="match status" value="1"/>
</dbReference>
<dbReference type="Proteomes" id="UP001431217">
    <property type="component" value="Unassembled WGS sequence"/>
</dbReference>
<keyword evidence="5 7" id="KW-1133">Transmembrane helix</keyword>
<dbReference type="SUPFAM" id="SSF81606">
    <property type="entry name" value="PP2C-like"/>
    <property type="match status" value="1"/>
</dbReference>
<dbReference type="InterPro" id="IPR003660">
    <property type="entry name" value="HAMP_dom"/>
</dbReference>
<dbReference type="CDD" id="cd06225">
    <property type="entry name" value="HAMP"/>
    <property type="match status" value="1"/>
</dbReference>
<reference evidence="10 11" key="1">
    <citation type="submission" date="2022-05" db="EMBL/GenBank/DDBJ databases">
        <title>Luteimonas sp. SX5, whole genome shotgun sequencing project.</title>
        <authorList>
            <person name="Zhao G."/>
            <person name="Shen L."/>
        </authorList>
    </citation>
    <scope>NUCLEOTIDE SEQUENCE [LARGE SCALE GENOMIC DNA]</scope>
    <source>
        <strain evidence="10 11">SX5</strain>
    </source>
</reference>
<organism evidence="10 11">
    <name type="scientific">Luteimonas galliterrae</name>
    <dbReference type="NCBI Taxonomy" id="2940486"/>
    <lineage>
        <taxon>Bacteria</taxon>
        <taxon>Pseudomonadati</taxon>
        <taxon>Pseudomonadota</taxon>
        <taxon>Gammaproteobacteria</taxon>
        <taxon>Lysobacterales</taxon>
        <taxon>Lysobacteraceae</taxon>
        <taxon>Luteimonas</taxon>
    </lineage>
</organism>
<dbReference type="PROSITE" id="PS50885">
    <property type="entry name" value="HAMP"/>
    <property type="match status" value="1"/>
</dbReference>
<evidence type="ECO:0000259" key="8">
    <source>
        <dbReference type="PROSITE" id="PS50885"/>
    </source>
</evidence>
<dbReference type="PANTHER" id="PTHR43156:SF2">
    <property type="entry name" value="STAGE II SPORULATION PROTEIN E"/>
    <property type="match status" value="1"/>
</dbReference>
<feature type="domain" description="HAMP" evidence="8">
    <location>
        <begin position="354"/>
        <end position="407"/>
    </location>
</feature>
<comment type="caution">
    <text evidence="10">The sequence shown here is derived from an EMBL/GenBank/DDBJ whole genome shotgun (WGS) entry which is preliminary data.</text>
</comment>
<dbReference type="CDD" id="cd12913">
    <property type="entry name" value="PDC1_MCP_like"/>
    <property type="match status" value="1"/>
</dbReference>
<evidence type="ECO:0000256" key="1">
    <source>
        <dbReference type="ARBA" id="ARBA00004651"/>
    </source>
</evidence>
<feature type="domain" description="PPM-type phosphatase" evidence="9">
    <location>
        <begin position="441"/>
        <end position="658"/>
    </location>
</feature>
<evidence type="ECO:0000256" key="7">
    <source>
        <dbReference type="SAM" id="Phobius"/>
    </source>
</evidence>
<dbReference type="PROSITE" id="PS51746">
    <property type="entry name" value="PPM_2"/>
    <property type="match status" value="1"/>
</dbReference>
<comment type="subcellular location">
    <subcellularLocation>
        <location evidence="1">Cell membrane</location>
        <topology evidence="1">Multi-pass membrane protein</topology>
    </subcellularLocation>
</comment>
<evidence type="ECO:0000313" key="11">
    <source>
        <dbReference type="Proteomes" id="UP001431217"/>
    </source>
</evidence>
<protein>
    <submittedName>
        <fullName evidence="10">SpoIIE family protein phosphatase</fullName>
    </submittedName>
</protein>
<dbReference type="SUPFAM" id="SSF158472">
    <property type="entry name" value="HAMP domain-like"/>
    <property type="match status" value="1"/>
</dbReference>
<dbReference type="Pfam" id="PF07228">
    <property type="entry name" value="SpoIIE"/>
    <property type="match status" value="1"/>
</dbReference>
<dbReference type="RefSeq" id="WP_249475509.1">
    <property type="nucleotide sequence ID" value="NZ_JAMBEP010000003.1"/>
</dbReference>
<evidence type="ECO:0000313" key="10">
    <source>
        <dbReference type="EMBL" id="MCL1635722.1"/>
    </source>
</evidence>
<keyword evidence="2" id="KW-1003">Cell membrane</keyword>
<gene>
    <name evidence="10" type="ORF">M2650_13920</name>
</gene>
<dbReference type="InterPro" id="IPR033479">
    <property type="entry name" value="dCache_1"/>
</dbReference>
<dbReference type="Pfam" id="PF02743">
    <property type="entry name" value="dCache_1"/>
    <property type="match status" value="1"/>
</dbReference>
<accession>A0ABT0MLH2</accession>
<dbReference type="InterPro" id="IPR036457">
    <property type="entry name" value="PPM-type-like_dom_sf"/>
</dbReference>
<keyword evidence="3 7" id="KW-0812">Transmembrane</keyword>
<keyword evidence="11" id="KW-1185">Reference proteome</keyword>
<dbReference type="PANTHER" id="PTHR43156">
    <property type="entry name" value="STAGE II SPORULATION PROTEIN E-RELATED"/>
    <property type="match status" value="1"/>
</dbReference>
<dbReference type="Pfam" id="PF00672">
    <property type="entry name" value="HAMP"/>
    <property type="match status" value="1"/>
</dbReference>
<dbReference type="EMBL" id="JAMBEP010000003">
    <property type="protein sequence ID" value="MCL1635722.1"/>
    <property type="molecule type" value="Genomic_DNA"/>
</dbReference>
<evidence type="ECO:0000256" key="4">
    <source>
        <dbReference type="ARBA" id="ARBA00022801"/>
    </source>
</evidence>
<evidence type="ECO:0000256" key="2">
    <source>
        <dbReference type="ARBA" id="ARBA00022475"/>
    </source>
</evidence>
<dbReference type="SMART" id="SM00331">
    <property type="entry name" value="PP2C_SIG"/>
    <property type="match status" value="1"/>
</dbReference>
<feature type="transmembrane region" description="Helical" evidence="7">
    <location>
        <begin position="334"/>
        <end position="353"/>
    </location>
</feature>
<dbReference type="SMART" id="SM00304">
    <property type="entry name" value="HAMP"/>
    <property type="match status" value="1"/>
</dbReference>
<evidence type="ECO:0000256" key="6">
    <source>
        <dbReference type="ARBA" id="ARBA00023136"/>
    </source>
</evidence>
<dbReference type="InterPro" id="IPR001932">
    <property type="entry name" value="PPM-type_phosphatase-like_dom"/>
</dbReference>
<dbReference type="CDD" id="cd18774">
    <property type="entry name" value="PDC2_HK_sensor"/>
    <property type="match status" value="1"/>
</dbReference>
<sequence length="666" mass="71693">MAQHSEGSAADAQTDAAHGIADDGVRWHRSLRTRLLLWTSLGAAALLLAGTWLIYANARELLVAQSRHEIRSLAEQGARTLQATLGSVTVSAQTLAASVRGIGYAPRELDAVLRAAVEGDPDIAGAMLILEPGALADADPEHSWYVRRDGDSYYVQPMRYEGYDYHDQPWWPRTVGGGKAWWSEPYRNNATGGQYFVTYNLPLRRTPGGAPVGMVSLDVPVQRLRDLVGASATDDAIQRMLLSPERQYVLHPQAALEMAASLDGQARQPAYRVLQPLLDAVRARRDGELEYFDPRNGGNRMTLVRPVGDSGWTLGLSVSESYVLAGLKRTARQVLIGGLVAIALMLLLLQLVARRITGPLASLTDSARHFDAGEFDRPLPHTARRDEVGLMARAFDHARGSIKAQMAQIEQMAMARQKLDSELSIAREIQLAMLPHDRAVTHGGRSLRAQALLEPAKAVGGDFYCLFERDDALWFAIGDVSDKGVPAALFMARSITVLEIAAGRAATPAQALREAGMRLAANNDACMFATVLCGCVLLDSGEWSMASAGHEPPLLRRADGSAEFVALASGPPLGIETDAVYEVWHGLLQPGDALVAYTDGITEAFDAQQQAFGSERLLQHVRECTDPARLCACVVAAAHAFAGGAPQSDDLTVLALSLSATTAEVA</sequence>
<dbReference type="InterPro" id="IPR052016">
    <property type="entry name" value="Bact_Sigma-Reg"/>
</dbReference>
<keyword evidence="6 7" id="KW-0472">Membrane</keyword>
<keyword evidence="4" id="KW-0378">Hydrolase</keyword>
<feature type="transmembrane region" description="Helical" evidence="7">
    <location>
        <begin position="35"/>
        <end position="55"/>
    </location>
</feature>
<evidence type="ECO:0000256" key="3">
    <source>
        <dbReference type="ARBA" id="ARBA00022692"/>
    </source>
</evidence>
<dbReference type="Gene3D" id="3.30.450.20">
    <property type="entry name" value="PAS domain"/>
    <property type="match status" value="1"/>
</dbReference>
<proteinExistence type="predicted"/>
<dbReference type="Gene3D" id="6.10.340.10">
    <property type="match status" value="1"/>
</dbReference>
<name>A0ABT0MLH2_9GAMM</name>
<evidence type="ECO:0000259" key="9">
    <source>
        <dbReference type="PROSITE" id="PS51746"/>
    </source>
</evidence>
<evidence type="ECO:0000256" key="5">
    <source>
        <dbReference type="ARBA" id="ARBA00022989"/>
    </source>
</evidence>